<comment type="caution">
    <text evidence="3">The sequence shown here is derived from an EMBL/GenBank/DDBJ whole genome shotgun (WGS) entry which is preliminary data.</text>
</comment>
<evidence type="ECO:0000313" key="3">
    <source>
        <dbReference type="EMBL" id="MXO92868.1"/>
    </source>
</evidence>
<dbReference type="InterPro" id="IPR011083">
    <property type="entry name" value="Phage_tail_collar_dom"/>
</dbReference>
<name>A0A844ZYT1_9SPHN</name>
<proteinExistence type="predicted"/>
<evidence type="ECO:0000256" key="1">
    <source>
        <dbReference type="SAM" id="SignalP"/>
    </source>
</evidence>
<reference evidence="3 4" key="1">
    <citation type="submission" date="2019-12" db="EMBL/GenBank/DDBJ databases">
        <title>Genomic-based taxomic classification of the family Erythrobacteraceae.</title>
        <authorList>
            <person name="Xu L."/>
        </authorList>
    </citation>
    <scope>NUCLEOTIDE SEQUENCE [LARGE SCALE GENOMIC DNA]</scope>
    <source>
        <strain evidence="3 4">RC4-10-4</strain>
    </source>
</reference>
<evidence type="ECO:0000259" key="2">
    <source>
        <dbReference type="Pfam" id="PF07484"/>
    </source>
</evidence>
<dbReference type="RefSeq" id="WP_131452199.1">
    <property type="nucleotide sequence ID" value="NZ_BMJK01000001.1"/>
</dbReference>
<dbReference type="Proteomes" id="UP000460626">
    <property type="component" value="Unassembled WGS sequence"/>
</dbReference>
<feature type="domain" description="Phage tail collar" evidence="2">
    <location>
        <begin position="33"/>
        <end position="88"/>
    </location>
</feature>
<dbReference type="Pfam" id="PF07484">
    <property type="entry name" value="Collar"/>
    <property type="match status" value="1"/>
</dbReference>
<gene>
    <name evidence="3" type="ORF">GRI62_04500</name>
</gene>
<dbReference type="AlphaFoldDB" id="A0A844ZYT1"/>
<evidence type="ECO:0000313" key="4">
    <source>
        <dbReference type="Proteomes" id="UP000460626"/>
    </source>
</evidence>
<dbReference type="SUPFAM" id="SSF88874">
    <property type="entry name" value="Receptor-binding domain of short tail fibre protein gp12"/>
    <property type="match status" value="1"/>
</dbReference>
<organism evidence="3 4">
    <name type="scientific">Aurantiacibacter arachoides</name>
    <dbReference type="NCBI Taxonomy" id="1850444"/>
    <lineage>
        <taxon>Bacteria</taxon>
        <taxon>Pseudomonadati</taxon>
        <taxon>Pseudomonadota</taxon>
        <taxon>Alphaproteobacteria</taxon>
        <taxon>Sphingomonadales</taxon>
        <taxon>Erythrobacteraceae</taxon>
        <taxon>Aurantiacibacter</taxon>
    </lineage>
</organism>
<dbReference type="Gene3D" id="3.90.1340.10">
    <property type="entry name" value="Phage tail collar domain"/>
    <property type="match status" value="1"/>
</dbReference>
<protein>
    <submittedName>
        <fullName evidence="3">Phage tail protein</fullName>
    </submittedName>
</protein>
<sequence>MKFLGYLSTTAAVTAIALASTSPARAQAEPTIGQLVLVPYNFCPRGFARADGQLIPIAQNTALFSLYGTMYGGNGQTTFALPDLRGRTAINQGQGPGLSVYQQGQSSGVETVTLTQATIPSHNHTGSVRAFEAEGTSGQAVRNYFAQGAAGRATYVQVDAPPQNNMGPGSLRLADAGGNQAHENRSPYTTLNWCVAVNGIFPSRN</sequence>
<dbReference type="OrthoDB" id="9810174at2"/>
<keyword evidence="4" id="KW-1185">Reference proteome</keyword>
<feature type="signal peptide" evidence="1">
    <location>
        <begin position="1"/>
        <end position="26"/>
    </location>
</feature>
<dbReference type="InterPro" id="IPR037053">
    <property type="entry name" value="Phage_tail_collar_dom_sf"/>
</dbReference>
<keyword evidence="1" id="KW-0732">Signal</keyword>
<dbReference type="EMBL" id="WTYH01000001">
    <property type="protein sequence ID" value="MXO92868.1"/>
    <property type="molecule type" value="Genomic_DNA"/>
</dbReference>
<accession>A0A844ZYT1</accession>
<feature type="chain" id="PRO_5032766165" evidence="1">
    <location>
        <begin position="27"/>
        <end position="205"/>
    </location>
</feature>